<dbReference type="RefSeq" id="WP_061609669.1">
    <property type="nucleotide sequence ID" value="NZ_JEMA01000626.1"/>
</dbReference>
<reference evidence="8 9" key="1">
    <citation type="submission" date="2014-02" db="EMBL/GenBank/DDBJ databases">
        <title>The small core and large imbalanced accessory genome model reveals a collaborative survival strategy of Sorangium cellulosum strains in nature.</title>
        <authorList>
            <person name="Han K."/>
            <person name="Peng R."/>
            <person name="Blom J."/>
            <person name="Li Y.-Z."/>
        </authorList>
    </citation>
    <scope>NUCLEOTIDE SEQUENCE [LARGE SCALE GENOMIC DNA]</scope>
    <source>
        <strain evidence="8 9">So0008-312</strain>
    </source>
</reference>
<dbReference type="EMBL" id="JEMA01000626">
    <property type="protein sequence ID" value="KYF67696.1"/>
    <property type="molecule type" value="Genomic_DNA"/>
</dbReference>
<dbReference type="InterPro" id="IPR000297">
    <property type="entry name" value="PPIase_PpiC"/>
</dbReference>
<feature type="domain" description="PpiC" evidence="7">
    <location>
        <begin position="262"/>
        <end position="370"/>
    </location>
</feature>
<evidence type="ECO:0000256" key="1">
    <source>
        <dbReference type="ARBA" id="ARBA00000971"/>
    </source>
</evidence>
<gene>
    <name evidence="8" type="ORF">BE15_31310</name>
</gene>
<organism evidence="8 9">
    <name type="scientific">Sorangium cellulosum</name>
    <name type="common">Polyangium cellulosum</name>
    <dbReference type="NCBI Taxonomy" id="56"/>
    <lineage>
        <taxon>Bacteria</taxon>
        <taxon>Pseudomonadati</taxon>
        <taxon>Myxococcota</taxon>
        <taxon>Polyangia</taxon>
        <taxon>Polyangiales</taxon>
        <taxon>Polyangiaceae</taxon>
        <taxon>Sorangium</taxon>
    </lineage>
</organism>
<dbReference type="GO" id="GO:0005829">
    <property type="term" value="C:cytosol"/>
    <property type="evidence" value="ECO:0007669"/>
    <property type="project" value="TreeGrafter"/>
</dbReference>
<dbReference type="InterPro" id="IPR051370">
    <property type="entry name" value="PPIase_Pin1"/>
</dbReference>
<feature type="region of interest" description="Disordered" evidence="6">
    <location>
        <begin position="373"/>
        <end position="392"/>
    </location>
</feature>
<evidence type="ECO:0000259" key="7">
    <source>
        <dbReference type="PROSITE" id="PS50198"/>
    </source>
</evidence>
<dbReference type="PROSITE" id="PS01096">
    <property type="entry name" value="PPIC_PPIASE_1"/>
    <property type="match status" value="1"/>
</dbReference>
<dbReference type="GO" id="GO:0003755">
    <property type="term" value="F:peptidyl-prolyl cis-trans isomerase activity"/>
    <property type="evidence" value="ECO:0007669"/>
    <property type="project" value="UniProtKB-KW"/>
</dbReference>
<evidence type="ECO:0000256" key="5">
    <source>
        <dbReference type="PROSITE-ProRule" id="PRU00278"/>
    </source>
</evidence>
<feature type="domain" description="PpiC" evidence="7">
    <location>
        <begin position="146"/>
        <end position="258"/>
    </location>
</feature>
<proteinExistence type="predicted"/>
<dbReference type="InterPro" id="IPR023058">
    <property type="entry name" value="PPIase_PpiC_CS"/>
</dbReference>
<dbReference type="Proteomes" id="UP000075260">
    <property type="component" value="Unassembled WGS sequence"/>
</dbReference>
<evidence type="ECO:0000256" key="6">
    <source>
        <dbReference type="SAM" id="MobiDB-lite"/>
    </source>
</evidence>
<evidence type="ECO:0000256" key="4">
    <source>
        <dbReference type="ARBA" id="ARBA00023235"/>
    </source>
</evidence>
<dbReference type="PANTHER" id="PTHR10657">
    <property type="entry name" value="PEPTIDYL-PROLYL CIS-TRANS ISOMERASE"/>
    <property type="match status" value="1"/>
</dbReference>
<feature type="domain" description="PpiC" evidence="7">
    <location>
        <begin position="31"/>
        <end position="141"/>
    </location>
</feature>
<evidence type="ECO:0000256" key="2">
    <source>
        <dbReference type="ARBA" id="ARBA00013194"/>
    </source>
</evidence>
<dbReference type="SUPFAM" id="SSF54534">
    <property type="entry name" value="FKBP-like"/>
    <property type="match status" value="3"/>
</dbReference>
<dbReference type="PROSITE" id="PS50198">
    <property type="entry name" value="PPIC_PPIASE_2"/>
    <property type="match status" value="3"/>
</dbReference>
<protein>
    <recommendedName>
        <fullName evidence="2">peptidylprolyl isomerase</fullName>
        <ecNumber evidence="2">5.2.1.8</ecNumber>
    </recommendedName>
</protein>
<dbReference type="Gene3D" id="3.10.50.40">
    <property type="match status" value="3"/>
</dbReference>
<evidence type="ECO:0000313" key="8">
    <source>
        <dbReference type="EMBL" id="KYF67696.1"/>
    </source>
</evidence>
<evidence type="ECO:0000256" key="3">
    <source>
        <dbReference type="ARBA" id="ARBA00023110"/>
    </source>
</evidence>
<comment type="caution">
    <text evidence="8">The sequence shown here is derived from an EMBL/GenBank/DDBJ whole genome shotgun (WGS) entry which is preliminary data.</text>
</comment>
<dbReference type="AlphaFoldDB" id="A0A150QJ02"/>
<keyword evidence="4 5" id="KW-0413">Isomerase</keyword>
<feature type="compositionally biased region" description="Basic and acidic residues" evidence="6">
    <location>
        <begin position="373"/>
        <end position="383"/>
    </location>
</feature>
<evidence type="ECO:0000313" key="9">
    <source>
        <dbReference type="Proteomes" id="UP000075260"/>
    </source>
</evidence>
<accession>A0A150QJ02</accession>
<name>A0A150QJ02_SORCE</name>
<sequence>MRGAPHSAALGYPRGLFWREPEKLDRVVASAAHILIAVPSDKPSRTTLWMPVRQVSRTRAEALRIAQEVLEQLADRPDRFGELARRTSDDEASAPHGGELGLFRVMRLSPPIVDAIAALRPGEISRVVETELGFHILLRKAAPERPSRLSAQRILIGYRGVQAEGLRPGRGDRTRGEALRLAEEARALAAAAPASFDELVQRTSDALDVAGGGDMGAWSTHELGAEPLLMSVLGQAAEGAVTPVIDTRWGFQVLRRSGRVEREELAASTIVIGHQGVSPRFLSRPAERTAEDARRLAEELALEAGGAAGKFEELARAHCDAWLCGGPPAVWTQGRMLPEIEQAVRRLRIGEASAAPVETFLGPVLVRREDPARHALRDEDPRRAPTTTRFPDSSPWQMADYVQKLDGPRLALFSRQFERHITDVMQLAEEERAQLAAILASLSSTLERCAPEERGALIEAAEREAALVLGSRRYAELIAARERWFEAITRM</sequence>
<dbReference type="InterPro" id="IPR046357">
    <property type="entry name" value="PPIase_dom_sf"/>
</dbReference>
<keyword evidence="3 5" id="KW-0697">Rotamase</keyword>
<dbReference type="Pfam" id="PF00639">
    <property type="entry name" value="Rotamase"/>
    <property type="match status" value="3"/>
</dbReference>
<dbReference type="PANTHER" id="PTHR10657:SF4">
    <property type="entry name" value="PEPTIDYL-PROLYL CIS-TRANS ISOMERASE-RELATED"/>
    <property type="match status" value="1"/>
</dbReference>
<comment type="catalytic activity">
    <reaction evidence="1">
        <text>[protein]-peptidylproline (omega=180) = [protein]-peptidylproline (omega=0)</text>
        <dbReference type="Rhea" id="RHEA:16237"/>
        <dbReference type="Rhea" id="RHEA-COMP:10747"/>
        <dbReference type="Rhea" id="RHEA-COMP:10748"/>
        <dbReference type="ChEBI" id="CHEBI:83833"/>
        <dbReference type="ChEBI" id="CHEBI:83834"/>
        <dbReference type="EC" id="5.2.1.8"/>
    </reaction>
</comment>
<dbReference type="EC" id="5.2.1.8" evidence="2"/>